<evidence type="ECO:0000313" key="1">
    <source>
        <dbReference type="EMBL" id="MDX3700675.1"/>
    </source>
</evidence>
<evidence type="ECO:0000313" key="2">
    <source>
        <dbReference type="Proteomes" id="UP001271274"/>
    </source>
</evidence>
<dbReference type="InterPro" id="IPR029083">
    <property type="entry name" value="Imm32"/>
</dbReference>
<reference evidence="1 2" key="1">
    <citation type="journal article" date="2023" name="Microb. Genom.">
        <title>Mesoterricola silvestris gen. nov., sp. nov., Mesoterricola sediminis sp. nov., Geothrix oryzae sp. nov., Geothrix edaphica sp. nov., Geothrix rubra sp. nov., and Geothrix limicola sp. nov., six novel members of Acidobacteriota isolated from soils.</title>
        <authorList>
            <person name="Weisberg A.J."/>
            <person name="Pearce E."/>
            <person name="Kramer C.G."/>
            <person name="Chang J.H."/>
            <person name="Clarke C.R."/>
        </authorList>
    </citation>
    <scope>NUCLEOTIDE SEQUENCE [LARGE SCALE GENOMIC DNA]</scope>
    <source>
        <strain evidence="1 2">ID09-01A</strain>
    </source>
</reference>
<organism evidence="1 2">
    <name type="scientific">Streptomyces europaeiscabiei</name>
    <dbReference type="NCBI Taxonomy" id="146819"/>
    <lineage>
        <taxon>Bacteria</taxon>
        <taxon>Bacillati</taxon>
        <taxon>Actinomycetota</taxon>
        <taxon>Actinomycetes</taxon>
        <taxon>Kitasatosporales</taxon>
        <taxon>Streptomycetaceae</taxon>
        <taxon>Streptomyces</taxon>
    </lineage>
</organism>
<dbReference type="Proteomes" id="UP001271274">
    <property type="component" value="Unassembled WGS sequence"/>
</dbReference>
<dbReference type="EMBL" id="JARAYU010000003">
    <property type="protein sequence ID" value="MDX3700675.1"/>
    <property type="molecule type" value="Genomic_DNA"/>
</dbReference>
<dbReference type="Pfam" id="PF15566">
    <property type="entry name" value="Imm32"/>
    <property type="match status" value="1"/>
</dbReference>
<comment type="caution">
    <text evidence="1">The sequence shown here is derived from an EMBL/GenBank/DDBJ whole genome shotgun (WGS) entry which is preliminary data.</text>
</comment>
<protein>
    <submittedName>
        <fullName evidence="1">Uncharacterized protein</fullName>
    </submittedName>
</protein>
<sequence>MIQFQSQLVVRCSAEPGEVEVSGSVNSLEEWANALTRDDVEISTSPGDDPSPYPRCLTGIRVRSTAPGLVKMSVDVDRQALTFTGSGESMKVLAENILGLCREGVPGDHLHIEYFPDHFYLAESRISLVVERAD</sequence>
<keyword evidence="2" id="KW-1185">Reference proteome</keyword>
<dbReference type="RefSeq" id="WP_319062081.1">
    <property type="nucleotide sequence ID" value="NZ_JARAUS010000943.1"/>
</dbReference>
<proteinExistence type="predicted"/>
<name>A0ABU4NC42_9ACTN</name>
<gene>
    <name evidence="1" type="ORF">PV662_13035</name>
</gene>
<accession>A0ABU4NC42</accession>